<reference evidence="3 4" key="1">
    <citation type="submission" date="2017-01" db="EMBL/GenBank/DDBJ databases">
        <title>Genome sequencing of Arcobacter sp. LPB0137.</title>
        <authorList>
            <person name="Lee G.-W."/>
            <person name="Yi H."/>
        </authorList>
    </citation>
    <scope>NUCLEOTIDE SEQUENCE [LARGE SCALE GENOMIC DNA]</scope>
    <source>
        <strain evidence="3 4">LPB0137</strain>
    </source>
</reference>
<dbReference type="STRING" id="1850254.LPB137_05460"/>
<dbReference type="AlphaFoldDB" id="A0A1P8KLA5"/>
<dbReference type="InterPro" id="IPR036249">
    <property type="entry name" value="Thioredoxin-like_sf"/>
</dbReference>
<evidence type="ECO:0000259" key="2">
    <source>
        <dbReference type="Pfam" id="PF13098"/>
    </source>
</evidence>
<proteinExistence type="predicted"/>
<keyword evidence="4" id="KW-1185">Reference proteome</keyword>
<dbReference type="EMBL" id="CP019070">
    <property type="protein sequence ID" value="APW65334.1"/>
    <property type="molecule type" value="Genomic_DNA"/>
</dbReference>
<organism evidence="3 4">
    <name type="scientific">Poseidonibacter parvus</name>
    <dbReference type="NCBI Taxonomy" id="1850254"/>
    <lineage>
        <taxon>Bacteria</taxon>
        <taxon>Pseudomonadati</taxon>
        <taxon>Campylobacterota</taxon>
        <taxon>Epsilonproteobacteria</taxon>
        <taxon>Campylobacterales</taxon>
        <taxon>Arcobacteraceae</taxon>
        <taxon>Poseidonibacter</taxon>
    </lineage>
</organism>
<dbReference type="KEGG" id="alp:LPB137_05460"/>
<evidence type="ECO:0000313" key="4">
    <source>
        <dbReference type="Proteomes" id="UP000186074"/>
    </source>
</evidence>
<dbReference type="InterPro" id="IPR012336">
    <property type="entry name" value="Thioredoxin-like_fold"/>
</dbReference>
<feature type="domain" description="Thioredoxin-like fold" evidence="2">
    <location>
        <begin position="34"/>
        <end position="122"/>
    </location>
</feature>
<dbReference type="Proteomes" id="UP000186074">
    <property type="component" value="Chromosome"/>
</dbReference>
<name>A0A1P8KLA5_9BACT</name>
<accession>A0A1P8KLA5</accession>
<feature type="chain" id="PRO_5013021092" description="Thioredoxin-like fold domain-containing protein" evidence="1">
    <location>
        <begin position="17"/>
        <end position="127"/>
    </location>
</feature>
<dbReference type="OrthoDB" id="9795531at2"/>
<dbReference type="SUPFAM" id="SSF52833">
    <property type="entry name" value="Thioredoxin-like"/>
    <property type="match status" value="1"/>
</dbReference>
<keyword evidence="1" id="KW-0732">Signal</keyword>
<sequence>MKLLLLISTLTISLFAGSINFEKDLSTAKQKAIDSNKKLMIMYSTPTCPECNYMKKKVLKDKEIVSFVNENFVSVIMDIKEDEKILPYKFIGIPTFYFSNAKTMELLSKKIGGTREKQFLQIVQNVK</sequence>
<feature type="signal peptide" evidence="1">
    <location>
        <begin position="1"/>
        <end position="16"/>
    </location>
</feature>
<dbReference type="RefSeq" id="WP_076085460.1">
    <property type="nucleotide sequence ID" value="NZ_CP019070.1"/>
</dbReference>
<evidence type="ECO:0000313" key="3">
    <source>
        <dbReference type="EMBL" id="APW65334.1"/>
    </source>
</evidence>
<gene>
    <name evidence="3" type="ORF">LPB137_05460</name>
</gene>
<dbReference type="Gene3D" id="3.40.30.10">
    <property type="entry name" value="Glutaredoxin"/>
    <property type="match status" value="1"/>
</dbReference>
<evidence type="ECO:0000256" key="1">
    <source>
        <dbReference type="SAM" id="SignalP"/>
    </source>
</evidence>
<protein>
    <recommendedName>
        <fullName evidence="2">Thioredoxin-like fold domain-containing protein</fullName>
    </recommendedName>
</protein>
<dbReference type="Pfam" id="PF13098">
    <property type="entry name" value="Thioredoxin_2"/>
    <property type="match status" value="1"/>
</dbReference>